<dbReference type="GO" id="GO:0016020">
    <property type="term" value="C:membrane"/>
    <property type="evidence" value="ECO:0007669"/>
    <property type="project" value="UniProtKB-SubCell"/>
</dbReference>
<feature type="transmembrane region" description="Helical" evidence="6">
    <location>
        <begin position="126"/>
        <end position="145"/>
    </location>
</feature>
<proteinExistence type="inferred from homology"/>
<evidence type="ECO:0000256" key="1">
    <source>
        <dbReference type="ARBA" id="ARBA00004141"/>
    </source>
</evidence>
<evidence type="ECO:0000256" key="3">
    <source>
        <dbReference type="ARBA" id="ARBA00022692"/>
    </source>
</evidence>
<dbReference type="InterPro" id="IPR029020">
    <property type="entry name" value="Ammonium/urea_transptr"/>
</dbReference>
<dbReference type="Pfam" id="PF00909">
    <property type="entry name" value="Ammonium_transp"/>
    <property type="match status" value="2"/>
</dbReference>
<feature type="transmembrane region" description="Helical" evidence="6">
    <location>
        <begin position="425"/>
        <end position="446"/>
    </location>
</feature>
<feature type="non-terminal residue" evidence="8">
    <location>
        <position position="518"/>
    </location>
</feature>
<feature type="transmembrane region" description="Helical" evidence="6">
    <location>
        <begin position="213"/>
        <end position="232"/>
    </location>
</feature>
<dbReference type="PANTHER" id="PTHR11730:SF60">
    <property type="entry name" value="RH50, ISOFORM D"/>
    <property type="match status" value="1"/>
</dbReference>
<feature type="transmembrane region" description="Helical" evidence="6">
    <location>
        <begin position="321"/>
        <end position="340"/>
    </location>
</feature>
<dbReference type="InterPro" id="IPR002229">
    <property type="entry name" value="RhesusRHD"/>
</dbReference>
<keyword evidence="3 6" id="KW-0812">Transmembrane</keyword>
<comment type="subcellular location">
    <subcellularLocation>
        <location evidence="1">Membrane</location>
        <topology evidence="1">Multi-pass membrane protein</topology>
    </subcellularLocation>
</comment>
<evidence type="ECO:0000256" key="5">
    <source>
        <dbReference type="ARBA" id="ARBA00023136"/>
    </source>
</evidence>
<organism evidence="8 9">
    <name type="scientific">Cichlidogyrus casuarinus</name>
    <dbReference type="NCBI Taxonomy" id="1844966"/>
    <lineage>
        <taxon>Eukaryota</taxon>
        <taxon>Metazoa</taxon>
        <taxon>Spiralia</taxon>
        <taxon>Lophotrochozoa</taxon>
        <taxon>Platyhelminthes</taxon>
        <taxon>Monogenea</taxon>
        <taxon>Monopisthocotylea</taxon>
        <taxon>Dactylogyridea</taxon>
        <taxon>Ancyrocephalidae</taxon>
        <taxon>Cichlidogyrus</taxon>
    </lineage>
</organism>
<keyword evidence="4 6" id="KW-1133">Transmembrane helix</keyword>
<evidence type="ECO:0000256" key="2">
    <source>
        <dbReference type="ARBA" id="ARBA00011036"/>
    </source>
</evidence>
<accession>A0ABD2Q0W1</accession>
<keyword evidence="9" id="KW-1185">Reference proteome</keyword>
<comment type="similarity">
    <text evidence="2">Belongs to the ammonium transporter (TC 2.A.49) family. Rh subfamily.</text>
</comment>
<dbReference type="PRINTS" id="PR00342">
    <property type="entry name" value="RHESUSRHD"/>
</dbReference>
<feature type="transmembrane region" description="Helical" evidence="6">
    <location>
        <begin position="95"/>
        <end position="120"/>
    </location>
</feature>
<evidence type="ECO:0000256" key="6">
    <source>
        <dbReference type="SAM" id="Phobius"/>
    </source>
</evidence>
<evidence type="ECO:0000259" key="7">
    <source>
        <dbReference type="Pfam" id="PF00909"/>
    </source>
</evidence>
<feature type="transmembrane region" description="Helical" evidence="6">
    <location>
        <begin position="360"/>
        <end position="377"/>
    </location>
</feature>
<feature type="domain" description="Ammonium transporter AmtB-like" evidence="7">
    <location>
        <begin position="61"/>
        <end position="268"/>
    </location>
</feature>
<feature type="transmembrane region" description="Helical" evidence="6">
    <location>
        <begin position="183"/>
        <end position="201"/>
    </location>
</feature>
<dbReference type="AlphaFoldDB" id="A0ABD2Q0W1"/>
<dbReference type="PANTHER" id="PTHR11730">
    <property type="entry name" value="AMMONIUM TRANSPORTER"/>
    <property type="match status" value="1"/>
</dbReference>
<comment type="caution">
    <text evidence="8">The sequence shown here is derived from an EMBL/GenBank/DDBJ whole genome shotgun (WGS) entry which is preliminary data.</text>
</comment>
<feature type="transmembrane region" description="Helical" evidence="6">
    <location>
        <begin position="294"/>
        <end position="315"/>
    </location>
</feature>
<feature type="transmembrane region" description="Helical" evidence="6">
    <location>
        <begin position="12"/>
        <end position="31"/>
    </location>
</feature>
<evidence type="ECO:0000313" key="9">
    <source>
        <dbReference type="Proteomes" id="UP001626550"/>
    </source>
</evidence>
<feature type="transmembrane region" description="Helical" evidence="6">
    <location>
        <begin position="252"/>
        <end position="273"/>
    </location>
</feature>
<feature type="domain" description="Ammonium transporter AmtB-like" evidence="7">
    <location>
        <begin position="287"/>
        <end position="449"/>
    </location>
</feature>
<name>A0ABD2Q0W1_9PLAT</name>
<reference evidence="8 9" key="1">
    <citation type="submission" date="2024-11" db="EMBL/GenBank/DDBJ databases">
        <title>Adaptive evolution of stress response genes in parasites aligns with host niche diversity.</title>
        <authorList>
            <person name="Hahn C."/>
            <person name="Resl P."/>
        </authorList>
    </citation>
    <scope>NUCLEOTIDE SEQUENCE [LARGE SCALE GENOMIC DNA]</scope>
    <source>
        <strain evidence="8">EGGRZ-B1_66</strain>
        <tissue evidence="8">Body</tissue>
    </source>
</reference>
<sequence length="518" mass="57304">MDLVKEIIHANVQFGIVAFVVQVAFLVIFGTKLQYGPNTTSRTNLEILETQQIVVNTDVPIYQYLKDVQVMMVVGFGFLMTFLRKHGYSSIGCNLFLCALVIQWALIMNGTTEVVNGIIYIDNLRIINSLFTLTTVLISFGAVLGKVSLLQMLIMAVCEIPIVSWNEYLGTKILHVIDTGHSIFIHGFGAYFSLGVSLALYNRKCHDHPNLGATYISDLFACIGTLFLWIYWPSFNAGTETGREQSRALVNTILALCGATIGSTIISAFIPELEDGHEKHQRKGRHRFHSGRYNMVYFQNSTLAGGVAIGSAAAMELDPCLAILIGFIAGVFSVLGYRFFTKYVNKVMHDTCGVHNRHGFPSFIAAIASACAAAFATRDRYGDELYYMFPAMSPQAGLPYRLSDLQYTTALDLGRTPLVQGGFQMAGWCHTFIISFVGGLVTGFFMRFLGGHTAPNDDLLYDDGGYWTLSERETSLSRDELAALLPQIPLPEIWRKQLEVGVVVGHRNCDFFAPHPGS</sequence>
<dbReference type="SUPFAM" id="SSF111352">
    <property type="entry name" value="Ammonium transporter"/>
    <property type="match status" value="1"/>
</dbReference>
<protein>
    <recommendedName>
        <fullName evidence="7">Ammonium transporter AmtB-like domain-containing protein</fullName>
    </recommendedName>
</protein>
<evidence type="ECO:0000313" key="8">
    <source>
        <dbReference type="EMBL" id="KAL3313283.1"/>
    </source>
</evidence>
<dbReference type="Gene3D" id="1.10.3430.10">
    <property type="entry name" value="Ammonium transporter AmtB like domains"/>
    <property type="match status" value="1"/>
</dbReference>
<gene>
    <name evidence="8" type="ORF">Ciccas_008119</name>
</gene>
<keyword evidence="5 6" id="KW-0472">Membrane</keyword>
<dbReference type="EMBL" id="JBJKFK010001365">
    <property type="protein sequence ID" value="KAL3313283.1"/>
    <property type="molecule type" value="Genomic_DNA"/>
</dbReference>
<dbReference type="Proteomes" id="UP001626550">
    <property type="component" value="Unassembled WGS sequence"/>
</dbReference>
<dbReference type="InterPro" id="IPR024041">
    <property type="entry name" value="NH4_transpt_AmtB-like_dom"/>
</dbReference>
<evidence type="ECO:0000256" key="4">
    <source>
        <dbReference type="ARBA" id="ARBA00022989"/>
    </source>
</evidence>